<dbReference type="Pfam" id="PF03235">
    <property type="entry name" value="GmrSD_N"/>
    <property type="match status" value="1"/>
</dbReference>
<name>A0ABX2I126_ANAHA</name>
<reference evidence="2 3" key="1">
    <citation type="journal article" date="2020" name="Cell Host Microbe">
        <title>Functional and Genomic Variation between Human-Derived Isolates of Lachnospiraceae Reveals Inter- and Intra-Species Diversity.</title>
        <authorList>
            <person name="Sorbara M.T."/>
            <person name="Littmann E.R."/>
            <person name="Fontana E."/>
            <person name="Moody T.U."/>
            <person name="Kohout C.E."/>
            <person name="Gjonbalaj M."/>
            <person name="Eaton V."/>
            <person name="Seok R."/>
            <person name="Leiner I.M."/>
            <person name="Pamer E.G."/>
        </authorList>
    </citation>
    <scope>NUCLEOTIDE SEQUENCE [LARGE SCALE GENOMIC DNA]</scope>
    <source>
        <strain evidence="2 3">MSK.14.57</strain>
    </source>
</reference>
<dbReference type="RefSeq" id="WP_173725377.1">
    <property type="nucleotide sequence ID" value="NZ_JAAIQB010000002.1"/>
</dbReference>
<comment type="caution">
    <text evidence="2">The sequence shown here is derived from an EMBL/GenBank/DDBJ whole genome shotgun (WGS) entry which is preliminary data.</text>
</comment>
<dbReference type="InterPro" id="IPR004919">
    <property type="entry name" value="GmrSD_N"/>
</dbReference>
<organism evidence="2 3">
    <name type="scientific">Anaerostipes hadrus</name>
    <dbReference type="NCBI Taxonomy" id="649756"/>
    <lineage>
        <taxon>Bacteria</taxon>
        <taxon>Bacillati</taxon>
        <taxon>Bacillota</taxon>
        <taxon>Clostridia</taxon>
        <taxon>Lachnospirales</taxon>
        <taxon>Lachnospiraceae</taxon>
        <taxon>Anaerostipes</taxon>
    </lineage>
</organism>
<protein>
    <submittedName>
        <fullName evidence="2">DUF262 domain-containing protein</fullName>
    </submittedName>
</protein>
<gene>
    <name evidence="2" type="ORF">G5A72_09740</name>
</gene>
<keyword evidence="3" id="KW-1185">Reference proteome</keyword>
<proteinExistence type="predicted"/>
<feature type="domain" description="GmrSD restriction endonucleases N-terminal" evidence="1">
    <location>
        <begin position="219"/>
        <end position="369"/>
    </location>
</feature>
<dbReference type="PANTHER" id="PTHR39639">
    <property type="entry name" value="CHROMOSOME 16, WHOLE GENOME SHOTGUN SEQUENCE"/>
    <property type="match status" value="1"/>
</dbReference>
<evidence type="ECO:0000313" key="2">
    <source>
        <dbReference type="EMBL" id="NSJ79857.1"/>
    </source>
</evidence>
<evidence type="ECO:0000313" key="3">
    <source>
        <dbReference type="Proteomes" id="UP001644750"/>
    </source>
</evidence>
<dbReference type="Proteomes" id="UP001644750">
    <property type="component" value="Unassembled WGS sequence"/>
</dbReference>
<accession>A0ABX2I126</accession>
<dbReference type="EMBL" id="JAAITB010000020">
    <property type="protein sequence ID" value="NSJ79857.1"/>
    <property type="molecule type" value="Genomic_DNA"/>
</dbReference>
<evidence type="ECO:0000259" key="1">
    <source>
        <dbReference type="Pfam" id="PF03235"/>
    </source>
</evidence>
<sequence length="582" mass="69085">MIDAEMIKADLLSLDTRDFYIKYIVKSKYWYFSDYLEVPGDEVIDVLDRFKEIVSEHFHISFHSLQLVGSAKTGFSLSPNKILTPFHDGDDTQKSSDIDIAIISESLYQYYWNKMRQTEKIQYKRFYQQLTASIFRGYINDKVLMEIPPIRTEWLSVVAPINKLLQDELMIVHPITYRIYRSWEDLEEYQIIGIEKTKKIWRVKMFSFSDNHKSIKEINTMFSSGSLIVDESYQRRSVWGEKDKIRLIETILLKLVIPEVFFWKAETDPETGESVTHIVDGQQRIKAISSFIDNDYKLKSQYLLDEEIKEKYGNKFFKDLDPEVKTAFWNYRLMIIEISQESTKEEIVQVFRRLNLTDFNLNDQEKRNSISGDFAALARDLSENEIWEEKHLFNNTDIKRMKDVEFCGTLILLYRQGIIDQTDQKPLNQAYEDLQTGYTDAENDKQHICDAIIELRKFIEDDEILKFVKRKTQLYTVFSVIFYLQREDENVTDVHVEKLKNFVKLYSVFDNDMDMDGKLSDEEKNIYDMLKKYKLASSEGLNKHTNRMIRYNVLKDFLCDKKNTDDIQAGLYDKIVNYVEER</sequence>
<dbReference type="PANTHER" id="PTHR39639:SF1">
    <property type="entry name" value="DUF262 DOMAIN-CONTAINING PROTEIN"/>
    <property type="match status" value="1"/>
</dbReference>